<dbReference type="RefSeq" id="WP_389360820.1">
    <property type="nucleotide sequence ID" value="NZ_JBIACK010000004.1"/>
</dbReference>
<protein>
    <submittedName>
        <fullName evidence="1">Uncharacterized protein</fullName>
    </submittedName>
</protein>
<gene>
    <name evidence="1" type="ORF">ACFYKX_10590</name>
</gene>
<sequence>MFIPTVTLLKAEVAYRQERVSRFFNPNFFTRISERRQKGR</sequence>
<evidence type="ECO:0000313" key="1">
    <source>
        <dbReference type="EMBL" id="MFE8701047.1"/>
    </source>
</evidence>
<accession>A0ABW6KBU1</accession>
<comment type="caution">
    <text evidence="1">The sequence shown here is derived from an EMBL/GenBank/DDBJ whole genome shotgun (WGS) entry which is preliminary data.</text>
</comment>
<proteinExistence type="predicted"/>
<name>A0ABW6KBU1_9BACI</name>
<evidence type="ECO:0000313" key="2">
    <source>
        <dbReference type="Proteomes" id="UP001601059"/>
    </source>
</evidence>
<reference evidence="1 2" key="1">
    <citation type="submission" date="2024-08" db="EMBL/GenBank/DDBJ databases">
        <title>Two novel Cytobacillus novel species.</title>
        <authorList>
            <person name="Liu G."/>
        </authorList>
    </citation>
    <scope>NUCLEOTIDE SEQUENCE [LARGE SCALE GENOMIC DNA]</scope>
    <source>
        <strain evidence="1 2">FJAT-54145</strain>
    </source>
</reference>
<dbReference type="Proteomes" id="UP001601059">
    <property type="component" value="Unassembled WGS sequence"/>
</dbReference>
<organism evidence="1 2">
    <name type="scientific">Cytobacillus spartinae</name>
    <dbReference type="NCBI Taxonomy" id="3299023"/>
    <lineage>
        <taxon>Bacteria</taxon>
        <taxon>Bacillati</taxon>
        <taxon>Bacillota</taxon>
        <taxon>Bacilli</taxon>
        <taxon>Bacillales</taxon>
        <taxon>Bacillaceae</taxon>
        <taxon>Cytobacillus</taxon>
    </lineage>
</organism>
<dbReference type="EMBL" id="JBIACK010000004">
    <property type="protein sequence ID" value="MFE8701047.1"/>
    <property type="molecule type" value="Genomic_DNA"/>
</dbReference>
<keyword evidence="2" id="KW-1185">Reference proteome</keyword>